<proteinExistence type="predicted"/>
<sequence>MLYYKTFIILGMDSIQRFGPCRPEETKAELFTDYTSILPASVNPTRLGFVSYNLTLVANVDYSCIVMHVYHKTSAISTLPSATMPELRLRRWCTNPLPECYDFSILQVDFAVEIYYTHEVVYKISAYGQKIKVIDVKAYRKYTNELFYPHGLPVPLLEPRYPYMIYFFEEPTTLPDQEFYVDPYKFGVHHLVTTTTTTTTTEGPEVTTESSDEYSSDSGNSSESEFSEIARINEDDQDEFEPKNNRLRVTNVNRPLVAMLKRILKNVLRTN</sequence>
<gene>
    <name evidence="3" type="primary">LOC113503084</name>
</gene>
<dbReference type="Proteomes" id="UP000322000">
    <property type="component" value="Chromosome 18"/>
</dbReference>
<keyword evidence="2" id="KW-1185">Reference proteome</keyword>
<feature type="region of interest" description="Disordered" evidence="1">
    <location>
        <begin position="195"/>
        <end position="243"/>
    </location>
</feature>
<accession>A0A7E5WK31</accession>
<dbReference type="OrthoDB" id="7491732at2759"/>
<dbReference type="GeneID" id="113503084"/>
<dbReference type="AlphaFoldDB" id="A0A7E5WK31"/>
<dbReference type="KEGG" id="tnl:113503084"/>
<organism evidence="2 3">
    <name type="scientific">Trichoplusia ni</name>
    <name type="common">Cabbage looper</name>
    <dbReference type="NCBI Taxonomy" id="7111"/>
    <lineage>
        <taxon>Eukaryota</taxon>
        <taxon>Metazoa</taxon>
        <taxon>Ecdysozoa</taxon>
        <taxon>Arthropoda</taxon>
        <taxon>Hexapoda</taxon>
        <taxon>Insecta</taxon>
        <taxon>Pterygota</taxon>
        <taxon>Neoptera</taxon>
        <taxon>Endopterygota</taxon>
        <taxon>Lepidoptera</taxon>
        <taxon>Glossata</taxon>
        <taxon>Ditrysia</taxon>
        <taxon>Noctuoidea</taxon>
        <taxon>Noctuidae</taxon>
        <taxon>Plusiinae</taxon>
        <taxon>Trichoplusia</taxon>
    </lineage>
</organism>
<evidence type="ECO:0000313" key="2">
    <source>
        <dbReference type="Proteomes" id="UP000322000"/>
    </source>
</evidence>
<feature type="compositionally biased region" description="Low complexity" evidence="1">
    <location>
        <begin position="195"/>
        <end position="209"/>
    </location>
</feature>
<evidence type="ECO:0000313" key="3">
    <source>
        <dbReference type="RefSeq" id="XP_026740697.1"/>
    </source>
</evidence>
<evidence type="ECO:0000256" key="1">
    <source>
        <dbReference type="SAM" id="MobiDB-lite"/>
    </source>
</evidence>
<reference evidence="3" key="1">
    <citation type="submission" date="2025-08" db="UniProtKB">
        <authorList>
            <consortium name="RefSeq"/>
        </authorList>
    </citation>
    <scope>IDENTIFICATION</scope>
</reference>
<name>A0A7E5WK31_TRINI</name>
<dbReference type="RefSeq" id="XP_026740697.1">
    <property type="nucleotide sequence ID" value="XM_026884896.1"/>
</dbReference>
<dbReference type="InParanoid" id="A0A7E5WK31"/>
<protein>
    <submittedName>
        <fullName evidence="3">Uncharacterized protein LOC113503084</fullName>
    </submittedName>
</protein>